<evidence type="ECO:0000256" key="1">
    <source>
        <dbReference type="SAM" id="MobiDB-lite"/>
    </source>
</evidence>
<feature type="region of interest" description="Disordered" evidence="1">
    <location>
        <begin position="117"/>
        <end position="140"/>
    </location>
</feature>
<sequence>MFSEPSVKQEVLKRAMQMIEKNPNALNTIVQHLLENKDAISAKINAQKKSIRSLKGEKAYWTGQLNKLAMTSEIGTKIKQIGRNIRALERQIRDVEKTPFDLDNKLVDGTTISSFEVRHTPATNDEEEFDAGGTEPVESPTPINEYLASLGKEPQPWPSTDESDGNLLDSRFGANEEEEEEGPWNKSLEQPNAQDPKARVEAGVNPLSLEYTGPERAYRESAVSKTGIEFLARWKSSDYEIYFPQIPYPPTEEQRKQEIYDQVIPISRNPEQAKRVFDFVKKLSEKEKDVTKIFVETQKFVNKLDDEEDTGFSEPTDLEKTKPGKPALSTSRVESVPDPIHVIGESSIGDQVVADAYKATPLDKKNPSALTEDERYALFTEYRSSLSPAEFNKLHARGEDGFDEWLKNRQNGTEAKGAITPVAKKSYEAPLIQTGELEGTEKQHAPERLSTFNRRADVAGVHLETMQRENGSYTLIIDDQSVSLGKDIAIAEKLFNLAMVGVGKAKNKTDFSPLINEIRAARDGQLDARKKNSVPTEDLDDRFWQERSAGKKAAEEAGREWTAEEADKLAREAQARVQESRAAGISKDDHNNAYWQSQRSASARGRYPNGPEKQTTPETKPAGLFAKGPEVLQDDLWDEIEEQPIEKVSKGPDAQKTAATRETFQPLPDAWDKVLKEMEESNPRTETPTVVDRVIVNPDRFPTQQLETIKPDNATETPSDNEWWNKSGVEQLSGAWASLDKSMGDGASEASLITMGVPKSILKKYPTPEALHKFLENPGIWARINGDASETRKALNHFVEAQNNKRIINSPAETLASRSQRDAIDRPRTPKQQLPR</sequence>
<feature type="region of interest" description="Disordered" evidence="1">
    <location>
        <begin position="526"/>
        <end position="625"/>
    </location>
</feature>
<protein>
    <submittedName>
        <fullName evidence="2">Uncharacterized protein</fullName>
    </submittedName>
</protein>
<name>A0A1F7W752_9BACT</name>
<gene>
    <name evidence="2" type="ORF">A2318_04605</name>
</gene>
<comment type="caution">
    <text evidence="2">The sequence shown here is derived from an EMBL/GenBank/DDBJ whole genome shotgun (WGS) entry which is preliminary data.</text>
</comment>
<reference evidence="2 3" key="1">
    <citation type="journal article" date="2016" name="Nat. Commun.">
        <title>Thousands of microbial genomes shed light on interconnected biogeochemical processes in an aquifer system.</title>
        <authorList>
            <person name="Anantharaman K."/>
            <person name="Brown C.T."/>
            <person name="Hug L.A."/>
            <person name="Sharon I."/>
            <person name="Castelle C.J."/>
            <person name="Probst A.J."/>
            <person name="Thomas B.C."/>
            <person name="Singh A."/>
            <person name="Wilkins M.J."/>
            <person name="Karaoz U."/>
            <person name="Brodie E.L."/>
            <person name="Williams K.H."/>
            <person name="Hubbard S.S."/>
            <person name="Banfield J.F."/>
        </authorList>
    </citation>
    <scope>NUCLEOTIDE SEQUENCE [LARGE SCALE GENOMIC DNA]</scope>
</reference>
<dbReference type="AlphaFoldDB" id="A0A1F7W752"/>
<proteinExistence type="predicted"/>
<dbReference type="Proteomes" id="UP000177331">
    <property type="component" value="Unassembled WGS sequence"/>
</dbReference>
<feature type="region of interest" description="Disordered" evidence="1">
    <location>
        <begin position="174"/>
        <end position="205"/>
    </location>
</feature>
<evidence type="ECO:0000313" key="3">
    <source>
        <dbReference type="Proteomes" id="UP000177331"/>
    </source>
</evidence>
<evidence type="ECO:0000313" key="2">
    <source>
        <dbReference type="EMBL" id="OGL98622.1"/>
    </source>
</evidence>
<feature type="region of interest" description="Disordered" evidence="1">
    <location>
        <begin position="809"/>
        <end position="836"/>
    </location>
</feature>
<feature type="region of interest" description="Disordered" evidence="1">
    <location>
        <begin position="306"/>
        <end position="333"/>
    </location>
</feature>
<accession>A0A1F7W752</accession>
<feature type="compositionally biased region" description="Basic and acidic residues" evidence="1">
    <location>
        <begin position="819"/>
        <end position="828"/>
    </location>
</feature>
<dbReference type="EMBL" id="MGFD01000024">
    <property type="protein sequence ID" value="OGL98622.1"/>
    <property type="molecule type" value="Genomic_DNA"/>
</dbReference>
<feature type="compositionally biased region" description="Basic and acidic residues" evidence="1">
    <location>
        <begin position="541"/>
        <end position="574"/>
    </location>
</feature>
<dbReference type="STRING" id="1802421.A2318_04605"/>
<feature type="region of interest" description="Disordered" evidence="1">
    <location>
        <begin position="150"/>
        <end position="169"/>
    </location>
</feature>
<organism evidence="2 3">
    <name type="scientific">Candidatus Uhrbacteria bacterium RIFOXYB2_FULL_45_11</name>
    <dbReference type="NCBI Taxonomy" id="1802421"/>
    <lineage>
        <taxon>Bacteria</taxon>
        <taxon>Candidatus Uhriibacteriota</taxon>
    </lineage>
</organism>